<feature type="transmembrane region" description="Helical" evidence="7">
    <location>
        <begin position="26"/>
        <end position="46"/>
    </location>
</feature>
<keyword evidence="6 7" id="KW-0472">Membrane</keyword>
<feature type="transmembrane region" description="Helical" evidence="7">
    <location>
        <begin position="259"/>
        <end position="276"/>
    </location>
</feature>
<dbReference type="CDD" id="cd06579">
    <property type="entry name" value="TM_PBP1_transp_AraH_like"/>
    <property type="match status" value="1"/>
</dbReference>
<evidence type="ECO:0000256" key="1">
    <source>
        <dbReference type="ARBA" id="ARBA00004429"/>
    </source>
</evidence>
<keyword evidence="5 7" id="KW-1133">Transmembrane helix</keyword>
<dbReference type="NCBIfam" id="NF041862">
    <property type="entry name" value="YtfT_transport"/>
    <property type="match status" value="1"/>
</dbReference>
<keyword evidence="9" id="KW-1185">Reference proteome</keyword>
<feature type="transmembrane region" description="Helical" evidence="7">
    <location>
        <begin position="138"/>
        <end position="156"/>
    </location>
</feature>
<feature type="transmembrane region" description="Helical" evidence="7">
    <location>
        <begin position="67"/>
        <end position="98"/>
    </location>
</feature>
<name>A0A975U9J4_9VIBR</name>
<comment type="subcellular location">
    <subcellularLocation>
        <location evidence="1">Cell inner membrane</location>
        <topology evidence="1">Multi-pass membrane protein</topology>
    </subcellularLocation>
</comment>
<sequence>MTILNTPALGKQRHRSGSLPKGTPQLAALVLLFVINALIADNFFSIHIQDGRLFGSVIDIFNRGAPVALLALGMTLVIATGGIDLSVGAVMAISGAVLASMAQQGYAPGTILLCALLSGVACGLWNGFLVAICKIQPIVATLILMVAGRGVAQLITEGQIVTFSNTSLAWFGSGSLLYLPTPIILLLLSTLALWALTKKTALGLFIESVGINIRAAKNAGIHTPAIVMSVYMLSGVMAAVAGIIVAADIRGADANNAGLWLEMDAILAVVIGGTALMGGRFNLLLTLVGAFIIQSINTGILLSGYQPQWNHIVKAMVVLTVLILQSPAVLQLLKRKSS</sequence>
<evidence type="ECO:0000256" key="4">
    <source>
        <dbReference type="ARBA" id="ARBA00022692"/>
    </source>
</evidence>
<keyword evidence="4 7" id="KW-0812">Transmembrane</keyword>
<dbReference type="RefSeq" id="WP_136487283.1">
    <property type="nucleotide sequence ID" value="NZ_CP076643.1"/>
</dbReference>
<evidence type="ECO:0000256" key="7">
    <source>
        <dbReference type="SAM" id="Phobius"/>
    </source>
</evidence>
<accession>A0A975U9J4</accession>
<evidence type="ECO:0000313" key="8">
    <source>
        <dbReference type="EMBL" id="QXO17450.1"/>
    </source>
</evidence>
<dbReference type="EMBL" id="CP076643">
    <property type="protein sequence ID" value="QXO17450.1"/>
    <property type="molecule type" value="Genomic_DNA"/>
</dbReference>
<organism evidence="8 9">
    <name type="scientific">Vibrio ostreae</name>
    <dbReference type="NCBI Taxonomy" id="2841925"/>
    <lineage>
        <taxon>Bacteria</taxon>
        <taxon>Pseudomonadati</taxon>
        <taxon>Pseudomonadota</taxon>
        <taxon>Gammaproteobacteria</taxon>
        <taxon>Vibrionales</taxon>
        <taxon>Vibrionaceae</taxon>
        <taxon>Vibrio</taxon>
    </lineage>
</organism>
<feature type="transmembrane region" description="Helical" evidence="7">
    <location>
        <begin position="225"/>
        <end position="247"/>
    </location>
</feature>
<dbReference type="PANTHER" id="PTHR32196">
    <property type="entry name" value="ABC TRANSPORTER PERMEASE PROTEIN YPHD-RELATED-RELATED"/>
    <property type="match status" value="1"/>
</dbReference>
<dbReference type="InterPro" id="IPR053777">
    <property type="entry name" value="YtfT"/>
</dbReference>
<comment type="similarity">
    <text evidence="2">Belongs to the binding-protein-dependent transport system permease family. AraH/RbsC subfamily.</text>
</comment>
<feature type="transmembrane region" description="Helical" evidence="7">
    <location>
        <begin position="283"/>
        <end position="305"/>
    </location>
</feature>
<protein>
    <submittedName>
        <fullName evidence="8">ABC transporter permease</fullName>
    </submittedName>
</protein>
<evidence type="ECO:0000256" key="2">
    <source>
        <dbReference type="ARBA" id="ARBA00007942"/>
    </source>
</evidence>
<feature type="transmembrane region" description="Helical" evidence="7">
    <location>
        <begin position="311"/>
        <end position="333"/>
    </location>
</feature>
<keyword evidence="3" id="KW-1003">Cell membrane</keyword>
<dbReference type="Pfam" id="PF02653">
    <property type="entry name" value="BPD_transp_2"/>
    <property type="match status" value="1"/>
</dbReference>
<dbReference type="KEGG" id="vos:KNV97_19080"/>
<evidence type="ECO:0000313" key="9">
    <source>
        <dbReference type="Proteomes" id="UP000694232"/>
    </source>
</evidence>
<dbReference type="Proteomes" id="UP000694232">
    <property type="component" value="Chromosome 1"/>
</dbReference>
<dbReference type="InterPro" id="IPR001851">
    <property type="entry name" value="ABC_transp_permease"/>
</dbReference>
<proteinExistence type="inferred from homology"/>
<feature type="transmembrane region" description="Helical" evidence="7">
    <location>
        <begin position="176"/>
        <end position="196"/>
    </location>
</feature>
<evidence type="ECO:0000256" key="5">
    <source>
        <dbReference type="ARBA" id="ARBA00022989"/>
    </source>
</evidence>
<dbReference type="GO" id="GO:0022857">
    <property type="term" value="F:transmembrane transporter activity"/>
    <property type="evidence" value="ECO:0007669"/>
    <property type="project" value="InterPro"/>
</dbReference>
<evidence type="ECO:0000256" key="3">
    <source>
        <dbReference type="ARBA" id="ARBA00022475"/>
    </source>
</evidence>
<reference evidence="8" key="1">
    <citation type="submission" date="2021-06" db="EMBL/GenBank/DDBJ databases">
        <title>Vibrio nov. sp., novel gut bacterium isolated from Yellow Sea oyster.</title>
        <authorList>
            <person name="Muhammad N."/>
            <person name="Nguyen T.H."/>
            <person name="Lee Y.-J."/>
            <person name="Ko J."/>
            <person name="Kim S.-G."/>
        </authorList>
    </citation>
    <scope>NUCLEOTIDE SEQUENCE</scope>
    <source>
        <strain evidence="8">OG9-811</strain>
    </source>
</reference>
<dbReference type="PANTHER" id="PTHR32196:SF19">
    <property type="entry name" value="GALACTOFURANOSE TRANSPORTER PERMEASE PROTEIN YTFT"/>
    <property type="match status" value="1"/>
</dbReference>
<evidence type="ECO:0000256" key="6">
    <source>
        <dbReference type="ARBA" id="ARBA00023136"/>
    </source>
</evidence>
<feature type="transmembrane region" description="Helical" evidence="7">
    <location>
        <begin position="110"/>
        <end position="131"/>
    </location>
</feature>
<dbReference type="AlphaFoldDB" id="A0A975U9J4"/>
<dbReference type="GO" id="GO:0005886">
    <property type="term" value="C:plasma membrane"/>
    <property type="evidence" value="ECO:0007669"/>
    <property type="project" value="UniProtKB-SubCell"/>
</dbReference>
<gene>
    <name evidence="8" type="ORF">KNV97_19080</name>
</gene>